<gene>
    <name evidence="1" type="ORF">D3230_05990</name>
</gene>
<comment type="caution">
    <text evidence="1">The sequence shown here is derived from an EMBL/GenBank/DDBJ whole genome shotgun (WGS) entry which is preliminary data.</text>
</comment>
<name>A0ABS1SEF6_9MICO</name>
<organism evidence="1 2">
    <name type="scientific">Leucobacter chromiireducens subsp. solipictus</name>
    <dbReference type="NCBI Taxonomy" id="398235"/>
    <lineage>
        <taxon>Bacteria</taxon>
        <taxon>Bacillati</taxon>
        <taxon>Actinomycetota</taxon>
        <taxon>Actinomycetes</taxon>
        <taxon>Micrococcales</taxon>
        <taxon>Microbacteriaceae</taxon>
        <taxon>Leucobacter</taxon>
    </lineage>
</organism>
<evidence type="ECO:0000313" key="1">
    <source>
        <dbReference type="EMBL" id="MBL3678845.1"/>
    </source>
</evidence>
<proteinExistence type="predicted"/>
<keyword evidence="2" id="KW-1185">Reference proteome</keyword>
<dbReference type="Proteomes" id="UP001645859">
    <property type="component" value="Unassembled WGS sequence"/>
</dbReference>
<sequence>METHADGVDVLDPGECWELAATASVGRLVTRVGDIIDIAPVNYVVDGGTLVFRTAAGSKLSGLTVNSSVVFQIDRFDALGGWSLVFHGDARALESESEIDAAAQLPLQPLIPTLKPTFVRISVASVTGRAFRFGEEPRREDVQHG</sequence>
<dbReference type="SUPFAM" id="SSF50475">
    <property type="entry name" value="FMN-binding split barrel"/>
    <property type="match status" value="1"/>
</dbReference>
<evidence type="ECO:0000313" key="2">
    <source>
        <dbReference type="Proteomes" id="UP001645859"/>
    </source>
</evidence>
<dbReference type="Pfam" id="PF12900">
    <property type="entry name" value="Pyridox_ox_2"/>
    <property type="match status" value="1"/>
</dbReference>
<dbReference type="RefSeq" id="WP_202344124.1">
    <property type="nucleotide sequence ID" value="NZ_BAAAPI010000013.1"/>
</dbReference>
<dbReference type="InterPro" id="IPR024747">
    <property type="entry name" value="Pyridox_Oxase-rel"/>
</dbReference>
<dbReference type="InterPro" id="IPR012349">
    <property type="entry name" value="Split_barrel_FMN-bd"/>
</dbReference>
<protein>
    <submittedName>
        <fullName evidence="1">Pyridoxamine 5'-phosphate oxidase family protein</fullName>
    </submittedName>
</protein>
<dbReference type="Gene3D" id="2.30.110.10">
    <property type="entry name" value="Electron Transport, Fmn-binding Protein, Chain A"/>
    <property type="match status" value="1"/>
</dbReference>
<dbReference type="EMBL" id="QYAC01000003">
    <property type="protein sequence ID" value="MBL3678845.1"/>
    <property type="molecule type" value="Genomic_DNA"/>
</dbReference>
<reference evidence="1 2" key="1">
    <citation type="submission" date="2018-09" db="EMBL/GenBank/DDBJ databases">
        <title>Comparative genomics of Leucobacter spp.</title>
        <authorList>
            <person name="Reis A.C."/>
            <person name="Kolvenbach B.A."/>
            <person name="Corvini P.F.X."/>
            <person name="Nunes O.C."/>
        </authorList>
    </citation>
    <scope>NUCLEOTIDE SEQUENCE [LARGE SCALE GENOMIC DNA]</scope>
    <source>
        <strain evidence="1 2">TAN 31504</strain>
    </source>
</reference>
<accession>A0ABS1SEF6</accession>